<dbReference type="InParanoid" id="A0A6P8QC06"/>
<dbReference type="Pfam" id="PF15265">
    <property type="entry name" value="FAM196"/>
    <property type="match status" value="1"/>
</dbReference>
<protein>
    <submittedName>
        <fullName evidence="3">Inhibitory synaptic factor 2A</fullName>
    </submittedName>
</protein>
<dbReference type="AlphaFoldDB" id="A0A6P8QC06"/>
<reference evidence="3" key="1">
    <citation type="submission" date="2025-08" db="UniProtKB">
        <authorList>
            <consortium name="RefSeq"/>
        </authorList>
    </citation>
    <scope>IDENTIFICATION</scope>
</reference>
<dbReference type="PANTHER" id="PTHR28682">
    <property type="entry name" value="INHIBITORY SYNAPTIC FACTOR 2A-RELATED"/>
    <property type="match status" value="1"/>
</dbReference>
<dbReference type="KEGG" id="gsh:117358951"/>
<feature type="region of interest" description="Disordered" evidence="1">
    <location>
        <begin position="207"/>
        <end position="246"/>
    </location>
</feature>
<proteinExistence type="predicted"/>
<dbReference type="OrthoDB" id="8679980at2759"/>
<dbReference type="GO" id="GO:0014069">
    <property type="term" value="C:postsynaptic density"/>
    <property type="evidence" value="ECO:0007669"/>
    <property type="project" value="TreeGrafter"/>
</dbReference>
<dbReference type="GO" id="GO:0060080">
    <property type="term" value="P:inhibitory postsynaptic potential"/>
    <property type="evidence" value="ECO:0007669"/>
    <property type="project" value="TreeGrafter"/>
</dbReference>
<gene>
    <name evidence="3" type="primary">INSYN2A</name>
</gene>
<accession>A0A6P8QC06</accession>
<feature type="compositionally biased region" description="Basic and acidic residues" evidence="1">
    <location>
        <begin position="234"/>
        <end position="243"/>
    </location>
</feature>
<sequence>MVSKEGDKCLLTGSESEVESAASLAVEMKYALDPNRLIRKRNKALQVRFKDICEAQNEQRDKHLSTVQQGDKKDTKPISYKAAYRKYMTVPARRSIPNVTKSTGVQTSPDLKKHYQTFPLDRKKGNLIKNASAADTFKNQNNGFLGDIKDKRDGKNSGETAQCRKKVNQMTADFISHINERMNEVHRPSIGNCTEACKDVDVRRCPKEPHSLQSSTDSALEEPGCQPHAKAKHEKGTPGKEDSNPSLYTKVLRPEEATVHLPASASYVISPELSNSASETEWPLCLAVEEERKGTAHVNGLRPHAANVQASSPQAQSQSPECKNRALQPNVLPTGENQPCPTAVALSDKCQQIVPHTEVVDLKAQLQTMEGLISSSQETIKVLLGVIQELEKGEAHREGLSYRTGQDTANCDTCRNSACIIYSVELDFKQQEDKLQPILRKLHPIEETQVAPLPYPQDSYSATPKQKSKTETKKHGRWKLWFL</sequence>
<name>A0A6P8QC06_GEOSA</name>
<dbReference type="PANTHER" id="PTHR28682:SF1">
    <property type="entry name" value="INHIBITORY SYNAPTIC FACTOR 2A"/>
    <property type="match status" value="1"/>
</dbReference>
<dbReference type="CTD" id="642938"/>
<evidence type="ECO:0000313" key="2">
    <source>
        <dbReference type="Proteomes" id="UP000515159"/>
    </source>
</evidence>
<feature type="region of interest" description="Disordered" evidence="1">
    <location>
        <begin position="453"/>
        <end position="476"/>
    </location>
</feature>
<dbReference type="Proteomes" id="UP000515159">
    <property type="component" value="Chromosome 4"/>
</dbReference>
<dbReference type="InterPro" id="IPR029337">
    <property type="entry name" value="INSYN2"/>
</dbReference>
<dbReference type="RefSeq" id="XP_033796807.1">
    <property type="nucleotide sequence ID" value="XM_033940916.1"/>
</dbReference>
<dbReference type="FunCoup" id="A0A6P8QC06">
    <property type="interactions" value="34"/>
</dbReference>
<dbReference type="GeneID" id="117358951"/>
<keyword evidence="2" id="KW-1185">Reference proteome</keyword>
<evidence type="ECO:0000313" key="3">
    <source>
        <dbReference type="RefSeq" id="XP_033796807.1"/>
    </source>
</evidence>
<organism evidence="2 3">
    <name type="scientific">Geotrypetes seraphini</name>
    <name type="common">Gaboon caecilian</name>
    <name type="synonym">Caecilia seraphini</name>
    <dbReference type="NCBI Taxonomy" id="260995"/>
    <lineage>
        <taxon>Eukaryota</taxon>
        <taxon>Metazoa</taxon>
        <taxon>Chordata</taxon>
        <taxon>Craniata</taxon>
        <taxon>Vertebrata</taxon>
        <taxon>Euteleostomi</taxon>
        <taxon>Amphibia</taxon>
        <taxon>Gymnophiona</taxon>
        <taxon>Geotrypetes</taxon>
    </lineage>
</organism>
<evidence type="ECO:0000256" key="1">
    <source>
        <dbReference type="SAM" id="MobiDB-lite"/>
    </source>
</evidence>